<evidence type="ECO:0000313" key="2">
    <source>
        <dbReference type="Proteomes" id="UP000005239"/>
    </source>
</evidence>
<protein>
    <submittedName>
        <fullName evidence="1">Uncharacterized protein</fullName>
    </submittedName>
</protein>
<sequence>MRFFIVLAVAVLAVCAATDAQKNAAYNKMLQSCEDLLANKITKDEAVKQVAASSDGLSVEDKKGLAEASGFISGLVSKLGDIPAEHRVALKGACGKSKPTA</sequence>
<dbReference type="AlphaFoldDB" id="A0A454XMZ3"/>
<gene>
    <name evidence="1" type="primary">WBGene00279524</name>
</gene>
<evidence type="ECO:0000313" key="1">
    <source>
        <dbReference type="EnsemblMetazoa" id="PPA41155.1"/>
    </source>
</evidence>
<reference evidence="1" key="2">
    <citation type="submission" date="2022-06" db="UniProtKB">
        <authorList>
            <consortium name="EnsemblMetazoa"/>
        </authorList>
    </citation>
    <scope>IDENTIFICATION</scope>
    <source>
        <strain evidence="1">PS312</strain>
    </source>
</reference>
<accession>A0A8R1UUI0</accession>
<reference evidence="2" key="1">
    <citation type="journal article" date="2008" name="Nat. Genet.">
        <title>The Pristionchus pacificus genome provides a unique perspective on nematode lifestyle and parasitism.</title>
        <authorList>
            <person name="Dieterich C."/>
            <person name="Clifton S.W."/>
            <person name="Schuster L.N."/>
            <person name="Chinwalla A."/>
            <person name="Delehaunty K."/>
            <person name="Dinkelacker I."/>
            <person name="Fulton L."/>
            <person name="Fulton R."/>
            <person name="Godfrey J."/>
            <person name="Minx P."/>
            <person name="Mitreva M."/>
            <person name="Roeseler W."/>
            <person name="Tian H."/>
            <person name="Witte H."/>
            <person name="Yang S.P."/>
            <person name="Wilson R.K."/>
            <person name="Sommer R.J."/>
        </authorList>
    </citation>
    <scope>NUCLEOTIDE SEQUENCE [LARGE SCALE GENOMIC DNA]</scope>
    <source>
        <strain evidence="2">PS312</strain>
    </source>
</reference>
<proteinExistence type="predicted"/>
<keyword evidence="2" id="KW-1185">Reference proteome</keyword>
<name>A0A454XMZ3_PRIPA</name>
<dbReference type="EnsemblMetazoa" id="PPA41155.1">
    <property type="protein sequence ID" value="PPA41155.1"/>
    <property type="gene ID" value="WBGene00279524"/>
</dbReference>
<organism evidence="1 2">
    <name type="scientific">Pristionchus pacificus</name>
    <name type="common">Parasitic nematode worm</name>
    <dbReference type="NCBI Taxonomy" id="54126"/>
    <lineage>
        <taxon>Eukaryota</taxon>
        <taxon>Metazoa</taxon>
        <taxon>Ecdysozoa</taxon>
        <taxon>Nematoda</taxon>
        <taxon>Chromadorea</taxon>
        <taxon>Rhabditida</taxon>
        <taxon>Rhabditina</taxon>
        <taxon>Diplogasteromorpha</taxon>
        <taxon>Diplogasteroidea</taxon>
        <taxon>Neodiplogasteridae</taxon>
        <taxon>Pristionchus</taxon>
    </lineage>
</organism>
<dbReference type="Proteomes" id="UP000005239">
    <property type="component" value="Unassembled WGS sequence"/>
</dbReference>
<accession>A0A454XMZ3</accession>